<dbReference type="PANTHER" id="PTHR31302">
    <property type="entry name" value="TRANSMEMBRANE PROTEIN WITH METALLOPHOSPHOESTERASE DOMAIN-RELATED"/>
    <property type="match status" value="1"/>
</dbReference>
<dbReference type="AlphaFoldDB" id="A0A2L0EQU1"/>
<organism evidence="2 3">
    <name type="scientific">Sorangium cellulosum</name>
    <name type="common">Polyangium cellulosum</name>
    <dbReference type="NCBI Taxonomy" id="56"/>
    <lineage>
        <taxon>Bacteria</taxon>
        <taxon>Pseudomonadati</taxon>
        <taxon>Myxococcota</taxon>
        <taxon>Polyangia</taxon>
        <taxon>Polyangiales</taxon>
        <taxon>Polyangiaceae</taxon>
        <taxon>Sorangium</taxon>
    </lineage>
</organism>
<dbReference type="PANTHER" id="PTHR31302:SF0">
    <property type="entry name" value="TRANSMEMBRANE PROTEIN WITH METALLOPHOSPHOESTERASE DOMAIN"/>
    <property type="match status" value="1"/>
</dbReference>
<dbReference type="InterPro" id="IPR004843">
    <property type="entry name" value="Calcineurin-like_PHP"/>
</dbReference>
<dbReference type="SMART" id="SM00255">
    <property type="entry name" value="TIR"/>
    <property type="match status" value="1"/>
</dbReference>
<name>A0A2L0EQU1_SORCE</name>
<dbReference type="GO" id="GO:0007165">
    <property type="term" value="P:signal transduction"/>
    <property type="evidence" value="ECO:0007669"/>
    <property type="project" value="InterPro"/>
</dbReference>
<sequence>MTDVLFSWVQLSDIHIGHGDEEHRWDQKLVLDRLREDLPRAMALGAPRPDAIVVTGDIAFSGASRSPTEYDDARAWLLSVGAAVGLGPERIFLVPGNHDVSRAGDRGRQVARLLTALRSGGQSPDAAIDEALRDAGDRALLAGRMQGYLKLAAEFAPWCSRTPLPPPEERVFWKETIAARGGLLVRFVGLNTALLAADDQDQGRLQLGKQQIHLALQPSRQPNELVVVLSHHPLAGWLSDGAEAERYLQSGAQVHLSGHVHEANFELARRGAGRNTLRITAGAAHSDKLPRDIPASHGYNFAAVVRGASGEVILRVWPRRWAHSSKVFRVDADLLDDGAISVDNALDVTLPPAPPSGGAGAASATGATNAAAAGADAAPSPGGTAAAGRPAAALTGPVELFYFYSPEDEDLRKKLETHLALLRKTKVIRDFSGQSVEAGATVQEEVFARIETTRIFLALLSASFIASDYFDGPEMTRALERVAQREAMMIPIYLKPFDRTDNPVWSNNPISAFQGLPRDGKPVSGRDLDAVFTEIVRELRMAIERLGKK</sequence>
<dbReference type="Gene3D" id="3.40.50.10140">
    <property type="entry name" value="Toll/interleukin-1 receptor homology (TIR) domain"/>
    <property type="match status" value="1"/>
</dbReference>
<dbReference type="InterPro" id="IPR000157">
    <property type="entry name" value="TIR_dom"/>
</dbReference>
<protein>
    <recommendedName>
        <fullName evidence="1">TIR domain-containing protein</fullName>
    </recommendedName>
</protein>
<feature type="domain" description="TIR" evidence="1">
    <location>
        <begin position="397"/>
        <end position="549"/>
    </location>
</feature>
<gene>
    <name evidence="2" type="ORF">SOCE26_030670</name>
</gene>
<dbReference type="Proteomes" id="UP000238348">
    <property type="component" value="Chromosome"/>
</dbReference>
<evidence type="ECO:0000313" key="2">
    <source>
        <dbReference type="EMBL" id="AUX41645.1"/>
    </source>
</evidence>
<dbReference type="InterPro" id="IPR029052">
    <property type="entry name" value="Metallo-depent_PP-like"/>
</dbReference>
<dbReference type="Pfam" id="PF00149">
    <property type="entry name" value="Metallophos"/>
    <property type="match status" value="1"/>
</dbReference>
<dbReference type="EMBL" id="CP012673">
    <property type="protein sequence ID" value="AUX41645.1"/>
    <property type="molecule type" value="Genomic_DNA"/>
</dbReference>
<evidence type="ECO:0000259" key="1">
    <source>
        <dbReference type="SMART" id="SM00255"/>
    </source>
</evidence>
<dbReference type="GO" id="GO:0016787">
    <property type="term" value="F:hydrolase activity"/>
    <property type="evidence" value="ECO:0007669"/>
    <property type="project" value="InterPro"/>
</dbReference>
<reference evidence="2 3" key="1">
    <citation type="submission" date="2015-09" db="EMBL/GenBank/DDBJ databases">
        <title>Sorangium comparison.</title>
        <authorList>
            <person name="Zaburannyi N."/>
            <person name="Bunk B."/>
            <person name="Overmann J."/>
            <person name="Mueller R."/>
        </authorList>
    </citation>
    <scope>NUCLEOTIDE SEQUENCE [LARGE SCALE GENOMIC DNA]</scope>
    <source>
        <strain evidence="2 3">So ce26</strain>
    </source>
</reference>
<dbReference type="InterPro" id="IPR051158">
    <property type="entry name" value="Metallophosphoesterase_sf"/>
</dbReference>
<dbReference type="OrthoDB" id="651281at2"/>
<dbReference type="InterPro" id="IPR035897">
    <property type="entry name" value="Toll_tir_struct_dom_sf"/>
</dbReference>
<dbReference type="SUPFAM" id="SSF56300">
    <property type="entry name" value="Metallo-dependent phosphatases"/>
    <property type="match status" value="1"/>
</dbReference>
<dbReference type="RefSeq" id="WP_104980122.1">
    <property type="nucleotide sequence ID" value="NZ_CP012673.1"/>
</dbReference>
<proteinExistence type="predicted"/>
<dbReference type="SUPFAM" id="SSF52200">
    <property type="entry name" value="Toll/Interleukin receptor TIR domain"/>
    <property type="match status" value="1"/>
</dbReference>
<dbReference type="Gene3D" id="3.60.21.10">
    <property type="match status" value="1"/>
</dbReference>
<accession>A0A2L0EQU1</accession>
<evidence type="ECO:0000313" key="3">
    <source>
        <dbReference type="Proteomes" id="UP000238348"/>
    </source>
</evidence>